<feature type="region of interest" description="Disordered" evidence="1">
    <location>
        <begin position="461"/>
        <end position="482"/>
    </location>
</feature>
<accession>A0A2J5I6Y5</accession>
<evidence type="ECO:0008006" key="4">
    <source>
        <dbReference type="Google" id="ProtNLM"/>
    </source>
</evidence>
<feature type="region of interest" description="Disordered" evidence="1">
    <location>
        <begin position="373"/>
        <end position="404"/>
    </location>
</feature>
<name>A0A2J5I6Y5_9EURO</name>
<feature type="compositionally biased region" description="Low complexity" evidence="1">
    <location>
        <begin position="25"/>
        <end position="37"/>
    </location>
</feature>
<keyword evidence="3" id="KW-1185">Reference proteome</keyword>
<dbReference type="AlphaFoldDB" id="A0A2J5I6Y5"/>
<proteinExistence type="predicted"/>
<evidence type="ECO:0000313" key="3">
    <source>
        <dbReference type="Proteomes" id="UP000235023"/>
    </source>
</evidence>
<sequence>MNAADPQVRRKPVPSQVNQVPVRGVTSVSPSPQQQSTFAPYPPPYPDHDSPPYEAANLAVPQQTLRSSRSAQNFRSPSPDSNSLYPPPVQRAATDFRPASSSSHRYLAPDSNHSPPADGSPLQAVQKAYAEARHFLGGLIARPTESTRHVTILRHSSGIVFYRGPTTSVTISIFSDAPLPLERTLWLQNKGWTGKAGMKAKALFHLTDDWLEVTPALAVTAEQVAPGDERSWQRDVAKFRKKASGRQKTHLWRQTVVARVPIEAGDGYFSLVLCHGPGKKKTMCTSPVFRILSTSVNPSSVRGASLSTMPLEMGALVLGMYAQSAAQAVLAPVTSAVQTRLQPYKPGVVTQTAAKEAYSVSHVGDHMSTLLSGHEGQQRRAAHLRGQGQGPELAPPSLDDGPQPPFPVDFKCRAAWDLPPVWTPDAASEPPRCIIQKAPDHIWDRFLGFFVVWVRIEKRGKSPVPRSAGPTTPGSEDTTPVWHPGVLSIRQFDPRTQPRVQLSQTMKKTAHLRFLDEIPLPPVQDLPAMSLTLSVRIMAFLRADLPPPTGRTPEELHAAREAAAEAAMLADACDADSALGILAHPAWAVVDRDEQASWIDRTRQGLGTVRHVGQRAIENVPLHWVGVRAPTVDMSHGGGFYVPR</sequence>
<evidence type="ECO:0000256" key="1">
    <source>
        <dbReference type="SAM" id="MobiDB-lite"/>
    </source>
</evidence>
<dbReference type="EMBL" id="KZ559503">
    <property type="protein sequence ID" value="PLN85646.1"/>
    <property type="molecule type" value="Genomic_DNA"/>
</dbReference>
<dbReference type="Proteomes" id="UP000235023">
    <property type="component" value="Unassembled WGS sequence"/>
</dbReference>
<feature type="region of interest" description="Disordered" evidence="1">
    <location>
        <begin position="1"/>
        <end position="122"/>
    </location>
</feature>
<feature type="compositionally biased region" description="Polar residues" evidence="1">
    <location>
        <begin position="60"/>
        <end position="84"/>
    </location>
</feature>
<dbReference type="OrthoDB" id="276388at2759"/>
<evidence type="ECO:0000313" key="2">
    <source>
        <dbReference type="EMBL" id="PLN85646.1"/>
    </source>
</evidence>
<feature type="compositionally biased region" description="Polar residues" evidence="1">
    <location>
        <begin position="469"/>
        <end position="478"/>
    </location>
</feature>
<gene>
    <name evidence="2" type="ORF">BDW42DRAFT_160290</name>
</gene>
<protein>
    <recommendedName>
        <fullName evidence="4">LipA and NB-ARC domain protein</fullName>
    </recommendedName>
</protein>
<organism evidence="2 3">
    <name type="scientific">Aspergillus taichungensis</name>
    <dbReference type="NCBI Taxonomy" id="482145"/>
    <lineage>
        <taxon>Eukaryota</taxon>
        <taxon>Fungi</taxon>
        <taxon>Dikarya</taxon>
        <taxon>Ascomycota</taxon>
        <taxon>Pezizomycotina</taxon>
        <taxon>Eurotiomycetes</taxon>
        <taxon>Eurotiomycetidae</taxon>
        <taxon>Eurotiales</taxon>
        <taxon>Aspergillaceae</taxon>
        <taxon>Aspergillus</taxon>
        <taxon>Aspergillus subgen. Circumdati</taxon>
    </lineage>
</organism>
<reference evidence="3" key="1">
    <citation type="submission" date="2017-12" db="EMBL/GenBank/DDBJ databases">
        <authorList>
            <consortium name="DOE Joint Genome Institute"/>
            <person name="Mondo S.J."/>
            <person name="Kjaerbolling I."/>
            <person name="Vesth T.C."/>
            <person name="Frisvad J.C."/>
            <person name="Nybo J.L."/>
            <person name="Theobald S."/>
            <person name="Kuo A."/>
            <person name="Bowyer P."/>
            <person name="Matsuda Y."/>
            <person name="Lyhne E.K."/>
            <person name="Kogle M.E."/>
            <person name="Clum A."/>
            <person name="Lipzen A."/>
            <person name="Salamov A."/>
            <person name="Ngan C.Y."/>
            <person name="Daum C."/>
            <person name="Chiniquy J."/>
            <person name="Barry K."/>
            <person name="LaButti K."/>
            <person name="Haridas S."/>
            <person name="Simmons B.A."/>
            <person name="Magnuson J.K."/>
            <person name="Mortensen U.H."/>
            <person name="Larsen T.O."/>
            <person name="Grigoriev I.V."/>
            <person name="Baker S.E."/>
            <person name="Andersen M.R."/>
            <person name="Nordberg H.P."/>
            <person name="Cantor M.N."/>
            <person name="Hua S.X."/>
        </authorList>
    </citation>
    <scope>NUCLEOTIDE SEQUENCE [LARGE SCALE GENOMIC DNA]</scope>
    <source>
        <strain evidence="3">IBT 19404</strain>
    </source>
</reference>